<dbReference type="RefSeq" id="XP_024939915.1">
    <property type="nucleotide sequence ID" value="XM_025084147.1"/>
</dbReference>
<dbReference type="AlphaFoldDB" id="A0AAJ7RG93"/>
<name>A0AAJ7RG93_CEPCN</name>
<dbReference type="Proteomes" id="UP000694920">
    <property type="component" value="Unplaced"/>
</dbReference>
<organism evidence="1 2">
    <name type="scientific">Cephus cinctus</name>
    <name type="common">Wheat stem sawfly</name>
    <dbReference type="NCBI Taxonomy" id="211228"/>
    <lineage>
        <taxon>Eukaryota</taxon>
        <taxon>Metazoa</taxon>
        <taxon>Ecdysozoa</taxon>
        <taxon>Arthropoda</taxon>
        <taxon>Hexapoda</taxon>
        <taxon>Insecta</taxon>
        <taxon>Pterygota</taxon>
        <taxon>Neoptera</taxon>
        <taxon>Endopterygota</taxon>
        <taxon>Hymenoptera</taxon>
        <taxon>Cephoidea</taxon>
        <taxon>Cephidae</taxon>
        <taxon>Cephus</taxon>
    </lineage>
</organism>
<reference evidence="2" key="1">
    <citation type="submission" date="2025-08" db="UniProtKB">
        <authorList>
            <consortium name="RefSeq"/>
        </authorList>
    </citation>
    <scope>IDENTIFICATION</scope>
</reference>
<accession>A0AAJ7RG93</accession>
<dbReference type="KEGG" id="ccin:107266878"/>
<keyword evidence="1" id="KW-1185">Reference proteome</keyword>
<proteinExistence type="predicted"/>
<dbReference type="GeneID" id="107266878"/>
<evidence type="ECO:0000313" key="1">
    <source>
        <dbReference type="Proteomes" id="UP000694920"/>
    </source>
</evidence>
<evidence type="ECO:0000313" key="2">
    <source>
        <dbReference type="RefSeq" id="XP_024939915.1"/>
    </source>
</evidence>
<protein>
    <submittedName>
        <fullName evidence="2">Uncharacterized protein LOC107266878 isoform X1</fullName>
    </submittedName>
</protein>
<gene>
    <name evidence="2" type="primary">LOC107266878</name>
</gene>
<sequence length="118" mass="13323">MQLFWLSSVAKPFAGKWRLGYLEGKYNEACVKKWLLPWKSSNGTGYNQRRRETSPATAHLVPCGNHRRERQELCAVGAAGKCCHEMTQEEAAELRSCGGPRGRPGLFESASRDCTWNY</sequence>